<dbReference type="HOGENOM" id="CLU_2304646_0_0_7"/>
<keyword evidence="2" id="KW-1185">Reference proteome</keyword>
<dbReference type="InParanoid" id="A0LG55"/>
<protein>
    <submittedName>
        <fullName evidence="1">Uncharacterized protein</fullName>
    </submittedName>
</protein>
<gene>
    <name evidence="1" type="ordered locus">Sfum_0709</name>
</gene>
<sequence>MESAGPFQGHPGAVRSQTAEHAAMAAEVAGSEKKLSLYFEKRFCYQHTPKFGDPGKPFGSAADAGFRGCGCKCRIVLKFSLMALGDCVVSDLELRIAGPF</sequence>
<dbReference type="STRING" id="335543.Sfum_0709"/>
<dbReference type="KEGG" id="sfu:Sfum_0709"/>
<evidence type="ECO:0000313" key="1">
    <source>
        <dbReference type="EMBL" id="ABK16407.1"/>
    </source>
</evidence>
<proteinExistence type="predicted"/>
<dbReference type="EMBL" id="CP000478">
    <property type="protein sequence ID" value="ABK16407.1"/>
    <property type="molecule type" value="Genomic_DNA"/>
</dbReference>
<accession>A0LG55</accession>
<evidence type="ECO:0000313" key="2">
    <source>
        <dbReference type="Proteomes" id="UP000001784"/>
    </source>
</evidence>
<dbReference type="AlphaFoldDB" id="A0LG55"/>
<dbReference type="Proteomes" id="UP000001784">
    <property type="component" value="Chromosome"/>
</dbReference>
<organism evidence="1 2">
    <name type="scientific">Syntrophobacter fumaroxidans (strain DSM 10017 / MPOB)</name>
    <dbReference type="NCBI Taxonomy" id="335543"/>
    <lineage>
        <taxon>Bacteria</taxon>
        <taxon>Pseudomonadati</taxon>
        <taxon>Thermodesulfobacteriota</taxon>
        <taxon>Syntrophobacteria</taxon>
        <taxon>Syntrophobacterales</taxon>
        <taxon>Syntrophobacteraceae</taxon>
        <taxon>Syntrophobacter</taxon>
    </lineage>
</organism>
<reference evidence="1 2" key="1">
    <citation type="submission" date="2006-10" db="EMBL/GenBank/DDBJ databases">
        <title>Complete sequence of Syntrophobacter fumaroxidans MPOB.</title>
        <authorList>
            <consortium name="US DOE Joint Genome Institute"/>
            <person name="Copeland A."/>
            <person name="Lucas S."/>
            <person name="Lapidus A."/>
            <person name="Barry K."/>
            <person name="Detter J.C."/>
            <person name="Glavina del Rio T."/>
            <person name="Hammon N."/>
            <person name="Israni S."/>
            <person name="Pitluck S."/>
            <person name="Goltsman E.G."/>
            <person name="Martinez M."/>
            <person name="Schmutz J."/>
            <person name="Larimer F."/>
            <person name="Land M."/>
            <person name="Hauser L."/>
            <person name="Kyrpides N."/>
            <person name="Kim E."/>
            <person name="Boone D.R."/>
            <person name="Brockman F."/>
            <person name="Culley D."/>
            <person name="Ferry J."/>
            <person name="Gunsalus R."/>
            <person name="McInerney M.J."/>
            <person name="Morrison M."/>
            <person name="Plugge C."/>
            <person name="Rohlin L."/>
            <person name="Scholten J."/>
            <person name="Sieber J."/>
            <person name="Stams A.J.M."/>
            <person name="Worm P."/>
            <person name="Henstra A.M."/>
            <person name="Richardson P."/>
        </authorList>
    </citation>
    <scope>NUCLEOTIDE SEQUENCE [LARGE SCALE GENOMIC DNA]</scope>
    <source>
        <strain evidence="2">DSM 10017 / MPOB</strain>
    </source>
</reference>
<name>A0LG55_SYNFM</name>